<gene>
    <name evidence="2" type="ORF">HZI73_12205</name>
</gene>
<evidence type="ECO:0000256" key="1">
    <source>
        <dbReference type="SAM" id="SignalP"/>
    </source>
</evidence>
<feature type="chain" id="PRO_5035250248" evidence="1">
    <location>
        <begin position="24"/>
        <end position="144"/>
    </location>
</feature>
<sequence length="144" mass="16468">MKKFLVMLCVVCMVFSMGTVAFAGLEPNDTMDNATYIGKDNNLRMWGIVSSVDLEDWWYFYVNDSSPSSLTLAWIPEGQETFSADLYLYDEGGSLLVKAPFWSYNSRLIRDYYLRAGRKYYLRVEYTSGSLTHSPYGLIISPSL</sequence>
<dbReference type="Proteomes" id="UP000683246">
    <property type="component" value="Chromosome"/>
</dbReference>
<accession>A0A8J8SH38</accession>
<dbReference type="Gene3D" id="2.60.120.380">
    <property type="match status" value="1"/>
</dbReference>
<dbReference type="KEGG" id="vpy:HZI73_12205"/>
<dbReference type="EMBL" id="CP058649">
    <property type="protein sequence ID" value="QUI23007.1"/>
    <property type="molecule type" value="Genomic_DNA"/>
</dbReference>
<protein>
    <submittedName>
        <fullName evidence="2">Uncharacterized protein</fullName>
    </submittedName>
</protein>
<dbReference type="SUPFAM" id="SSF89260">
    <property type="entry name" value="Collagen-binding domain"/>
    <property type="match status" value="1"/>
</dbReference>
<reference evidence="2" key="1">
    <citation type="submission" date="2020-07" db="EMBL/GenBank/DDBJ databases">
        <title>Vallitalea pronyensis genome.</title>
        <authorList>
            <person name="Postec A."/>
        </authorList>
    </citation>
    <scope>NUCLEOTIDE SEQUENCE</scope>
    <source>
        <strain evidence="2">FatNI3</strain>
    </source>
</reference>
<organism evidence="2 3">
    <name type="scientific">Vallitalea pronyensis</name>
    <dbReference type="NCBI Taxonomy" id="1348613"/>
    <lineage>
        <taxon>Bacteria</taxon>
        <taxon>Bacillati</taxon>
        <taxon>Bacillota</taxon>
        <taxon>Clostridia</taxon>
        <taxon>Lachnospirales</taxon>
        <taxon>Vallitaleaceae</taxon>
        <taxon>Vallitalea</taxon>
    </lineage>
</organism>
<name>A0A8J8SH38_9FIRM</name>
<evidence type="ECO:0000313" key="2">
    <source>
        <dbReference type="EMBL" id="QUI23007.1"/>
    </source>
</evidence>
<feature type="signal peptide" evidence="1">
    <location>
        <begin position="1"/>
        <end position="23"/>
    </location>
</feature>
<keyword evidence="3" id="KW-1185">Reference proteome</keyword>
<evidence type="ECO:0000313" key="3">
    <source>
        <dbReference type="Proteomes" id="UP000683246"/>
    </source>
</evidence>
<proteinExistence type="predicted"/>
<keyword evidence="1" id="KW-0732">Signal</keyword>
<dbReference type="AlphaFoldDB" id="A0A8J8SH38"/>
<dbReference type="RefSeq" id="WP_212698503.1">
    <property type="nucleotide sequence ID" value="NZ_CP058649.1"/>
</dbReference>